<evidence type="ECO:0000256" key="2">
    <source>
        <dbReference type="ARBA" id="ARBA00023015"/>
    </source>
</evidence>
<dbReference type="InterPro" id="IPR013324">
    <property type="entry name" value="RNA_pol_sigma_r3/r4-like"/>
</dbReference>
<dbReference type="Gene3D" id="1.10.1740.10">
    <property type="match status" value="1"/>
</dbReference>
<feature type="domain" description="RNA polymerase sigma-70 ECF-like HTH" evidence="7">
    <location>
        <begin position="23"/>
        <end position="210"/>
    </location>
</feature>
<comment type="caution">
    <text evidence="8">The sequence shown here is derived from an EMBL/GenBank/DDBJ whole genome shotgun (WGS) entry which is preliminary data.</text>
</comment>
<dbReference type="SUPFAM" id="SSF88659">
    <property type="entry name" value="Sigma3 and sigma4 domains of RNA polymerase sigma factors"/>
    <property type="match status" value="1"/>
</dbReference>
<organism evidence="8 9">
    <name type="scientific">Alienimonas chondri</name>
    <dbReference type="NCBI Taxonomy" id="2681879"/>
    <lineage>
        <taxon>Bacteria</taxon>
        <taxon>Pseudomonadati</taxon>
        <taxon>Planctomycetota</taxon>
        <taxon>Planctomycetia</taxon>
        <taxon>Planctomycetales</taxon>
        <taxon>Planctomycetaceae</taxon>
        <taxon>Alienimonas</taxon>
    </lineage>
</organism>
<dbReference type="PANTHER" id="PTHR43133">
    <property type="entry name" value="RNA POLYMERASE ECF-TYPE SIGMA FACTO"/>
    <property type="match status" value="1"/>
</dbReference>
<protein>
    <recommendedName>
        <fullName evidence="7">RNA polymerase sigma-70 ECF-like HTH domain-containing protein</fullName>
    </recommendedName>
</protein>
<evidence type="ECO:0000313" key="9">
    <source>
        <dbReference type="Proteomes" id="UP000609651"/>
    </source>
</evidence>
<dbReference type="InterPro" id="IPR053812">
    <property type="entry name" value="HTH_Sigma70_ECF-like"/>
</dbReference>
<dbReference type="InterPro" id="IPR036388">
    <property type="entry name" value="WH-like_DNA-bd_sf"/>
</dbReference>
<keyword evidence="4" id="KW-0238">DNA-binding</keyword>
<evidence type="ECO:0000313" key="8">
    <source>
        <dbReference type="EMBL" id="NNJ24059.1"/>
    </source>
</evidence>
<dbReference type="Pfam" id="PF07638">
    <property type="entry name" value="Sigma70_ECF"/>
    <property type="match status" value="1"/>
</dbReference>
<evidence type="ECO:0000256" key="1">
    <source>
        <dbReference type="ARBA" id="ARBA00010641"/>
    </source>
</evidence>
<keyword evidence="9" id="KW-1185">Reference proteome</keyword>
<reference evidence="8 9" key="1">
    <citation type="journal article" date="2020" name="Syst. Appl. Microbiol.">
        <title>Alienimonas chondri sp. nov., a novel planctomycete isolated from the biofilm of the red alga Chondrus crispus.</title>
        <authorList>
            <person name="Vitorino I."/>
            <person name="Albuquerque L."/>
            <person name="Wiegand S."/>
            <person name="Kallscheuer N."/>
            <person name="da Costa M.S."/>
            <person name="Lobo-da-Cunha A."/>
            <person name="Jogler C."/>
            <person name="Lage O.M."/>
        </authorList>
    </citation>
    <scope>NUCLEOTIDE SEQUENCE [LARGE SCALE GENOMIC DNA]</scope>
    <source>
        <strain evidence="8 9">LzC2</strain>
    </source>
</reference>
<accession>A0ABX1V727</accession>
<dbReference type="PANTHER" id="PTHR43133:SF8">
    <property type="entry name" value="RNA POLYMERASE SIGMA FACTOR HI_1459-RELATED"/>
    <property type="match status" value="1"/>
</dbReference>
<comment type="similarity">
    <text evidence="1">Belongs to the sigma-70 factor family. ECF subfamily.</text>
</comment>
<dbReference type="Proteomes" id="UP000609651">
    <property type="component" value="Unassembled WGS sequence"/>
</dbReference>
<dbReference type="Gene3D" id="1.10.10.10">
    <property type="entry name" value="Winged helix-like DNA-binding domain superfamily/Winged helix DNA-binding domain"/>
    <property type="match status" value="1"/>
</dbReference>
<feature type="region of interest" description="Disordered" evidence="6">
    <location>
        <begin position="119"/>
        <end position="147"/>
    </location>
</feature>
<dbReference type="SUPFAM" id="SSF88946">
    <property type="entry name" value="Sigma2 domain of RNA polymerase sigma factors"/>
    <property type="match status" value="1"/>
</dbReference>
<dbReference type="EMBL" id="WTPX01000002">
    <property type="protein sequence ID" value="NNJ24059.1"/>
    <property type="molecule type" value="Genomic_DNA"/>
</dbReference>
<keyword evidence="5" id="KW-0804">Transcription</keyword>
<evidence type="ECO:0000259" key="7">
    <source>
        <dbReference type="Pfam" id="PF07638"/>
    </source>
</evidence>
<evidence type="ECO:0000256" key="6">
    <source>
        <dbReference type="SAM" id="MobiDB-lite"/>
    </source>
</evidence>
<gene>
    <name evidence="8" type="ORF">LzC2_01060</name>
</gene>
<dbReference type="InterPro" id="IPR039425">
    <property type="entry name" value="RNA_pol_sigma-70-like"/>
</dbReference>
<evidence type="ECO:0000256" key="5">
    <source>
        <dbReference type="ARBA" id="ARBA00023163"/>
    </source>
</evidence>
<proteinExistence type="inferred from homology"/>
<dbReference type="InterPro" id="IPR013325">
    <property type="entry name" value="RNA_pol_sigma_r2"/>
</dbReference>
<name>A0ABX1V727_9PLAN</name>
<sequence>MELSRGGAASNASHVRTVDPSAGVTQFLAEVRKGNREAVGEVARQLLPRVVRILERKLRGLRAADAEVVAGSVFLALWNHAGDGRFGAGTLSDSEDLWRWLMRVTDRKAIDYARREKAAKRGGGQTRGEGDIWISDSQSSGLDGTEGPELSPVELAAFADTFESLMTALPNDTTRQVVVLRLEGRTSGEIARLLDVSTKTVKRKLAGTRQLICSGAVDDLAAPADRQASSDSTLASSAD</sequence>
<evidence type="ECO:0000256" key="4">
    <source>
        <dbReference type="ARBA" id="ARBA00023125"/>
    </source>
</evidence>
<keyword evidence="3" id="KW-0731">Sigma factor</keyword>
<keyword evidence="2" id="KW-0805">Transcription regulation</keyword>
<evidence type="ECO:0000256" key="3">
    <source>
        <dbReference type="ARBA" id="ARBA00023082"/>
    </source>
</evidence>